<dbReference type="InterPro" id="IPR043130">
    <property type="entry name" value="CDP-OH_PTrfase_TM_dom"/>
</dbReference>
<feature type="transmembrane region" description="Helical" evidence="6">
    <location>
        <begin position="46"/>
        <end position="68"/>
    </location>
</feature>
<dbReference type="PROSITE" id="PS00379">
    <property type="entry name" value="CDP_ALCOHOL_P_TRANSF"/>
    <property type="match status" value="1"/>
</dbReference>
<dbReference type="GO" id="GO:0016780">
    <property type="term" value="F:phosphotransferase activity, for other substituted phosphate groups"/>
    <property type="evidence" value="ECO:0007669"/>
    <property type="project" value="InterPro"/>
</dbReference>
<name>A0A1Y2CGK3_9FUNG</name>
<dbReference type="Gene3D" id="1.20.120.1760">
    <property type="match status" value="1"/>
</dbReference>
<evidence type="ECO:0000256" key="1">
    <source>
        <dbReference type="ARBA" id="ARBA00004370"/>
    </source>
</evidence>
<feature type="transmembrane region" description="Helical" evidence="6">
    <location>
        <begin position="281"/>
        <end position="302"/>
    </location>
</feature>
<keyword evidence="6" id="KW-0812">Transmembrane</keyword>
<evidence type="ECO:0000256" key="4">
    <source>
        <dbReference type="ARBA" id="ARBA00023136"/>
    </source>
</evidence>
<accession>A0A1Y2CGK3</accession>
<feature type="transmembrane region" description="Helical" evidence="6">
    <location>
        <begin position="314"/>
        <end position="332"/>
    </location>
</feature>
<comment type="subcellular location">
    <subcellularLocation>
        <location evidence="1">Membrane</location>
    </subcellularLocation>
</comment>
<dbReference type="Proteomes" id="UP000193642">
    <property type="component" value="Unassembled WGS sequence"/>
</dbReference>
<evidence type="ECO:0000256" key="6">
    <source>
        <dbReference type="SAM" id="Phobius"/>
    </source>
</evidence>
<dbReference type="GO" id="GO:0008654">
    <property type="term" value="P:phospholipid biosynthetic process"/>
    <property type="evidence" value="ECO:0007669"/>
    <property type="project" value="InterPro"/>
</dbReference>
<reference evidence="7 8" key="1">
    <citation type="submission" date="2016-07" db="EMBL/GenBank/DDBJ databases">
        <title>Pervasive Adenine N6-methylation of Active Genes in Fungi.</title>
        <authorList>
            <consortium name="DOE Joint Genome Institute"/>
            <person name="Mondo S.J."/>
            <person name="Dannebaum R.O."/>
            <person name="Kuo R.C."/>
            <person name="Labutti K."/>
            <person name="Haridas S."/>
            <person name="Kuo A."/>
            <person name="Salamov A."/>
            <person name="Ahrendt S.R."/>
            <person name="Lipzen A."/>
            <person name="Sullivan W."/>
            <person name="Andreopoulos W.B."/>
            <person name="Clum A."/>
            <person name="Lindquist E."/>
            <person name="Daum C."/>
            <person name="Ramamoorthy G.K."/>
            <person name="Gryganskyi A."/>
            <person name="Culley D."/>
            <person name="Magnuson J.K."/>
            <person name="James T.Y."/>
            <person name="O'Malley M.A."/>
            <person name="Stajich J.E."/>
            <person name="Spatafora J.W."/>
            <person name="Visel A."/>
            <person name="Grigoriev I.V."/>
        </authorList>
    </citation>
    <scope>NUCLEOTIDE SEQUENCE [LARGE SCALE GENOMIC DNA]</scope>
    <source>
        <strain evidence="7 8">JEL800</strain>
    </source>
</reference>
<evidence type="ECO:0000256" key="3">
    <source>
        <dbReference type="ARBA" id="ARBA00022679"/>
    </source>
</evidence>
<feature type="transmembrane region" description="Helical" evidence="6">
    <location>
        <begin position="338"/>
        <end position="359"/>
    </location>
</feature>
<sequence length="383" mass="42456">MLYFTTTDVDNLRQYSYKSIDKSFIATKILNPYWWSLIIEYVPRWVAPNLITLTGFLCIIINLILLLLHSPSLTEPIPSYLYVSFALGLFAYQSLDAIDGKQARRTGTSSPLGELFDHGCDALNTGFATFFGVTALGLGQTWWQLFTVYSCIGNFYLSTWEEYYTSTLYLSECSGPIEGVFTIIAILLTTSVTGPEIWSEPLPIIHLPVNILFVAFGCIVIVWNVYTSYSNVLQAVATNPGAAERFKKYPPLLTLSPYLFLVVITSILPLSSATLVESASIVPFVIFITFLFAQQIGSIIVAHVSKRGFPVSEMIAPGIYLSLLAGSLQIAFGNGLTLWWGLAVSAGVWYALWAARIILDMCEIFDINCLSIKKRSDDSKLLG</sequence>
<dbReference type="InterPro" id="IPR000462">
    <property type="entry name" value="CDP-OH_P_trans"/>
</dbReference>
<feature type="transmembrane region" description="Helical" evidence="6">
    <location>
        <begin position="204"/>
        <end position="226"/>
    </location>
</feature>
<keyword evidence="4 6" id="KW-0472">Membrane</keyword>
<keyword evidence="3 5" id="KW-0808">Transferase</keyword>
<keyword evidence="6" id="KW-1133">Transmembrane helix</keyword>
<dbReference type="EMBL" id="MCGO01000018">
    <property type="protein sequence ID" value="ORY46142.1"/>
    <property type="molecule type" value="Genomic_DNA"/>
</dbReference>
<comment type="caution">
    <text evidence="7">The sequence shown here is derived from an EMBL/GenBank/DDBJ whole genome shotgun (WGS) entry which is preliminary data.</text>
</comment>
<dbReference type="Pfam" id="PF01066">
    <property type="entry name" value="CDP-OH_P_transf"/>
    <property type="match status" value="1"/>
</dbReference>
<dbReference type="InterPro" id="IPR014472">
    <property type="entry name" value="CHOPT"/>
</dbReference>
<dbReference type="GO" id="GO:0016020">
    <property type="term" value="C:membrane"/>
    <property type="evidence" value="ECO:0007669"/>
    <property type="project" value="UniProtKB-SubCell"/>
</dbReference>
<evidence type="ECO:0000313" key="8">
    <source>
        <dbReference type="Proteomes" id="UP000193642"/>
    </source>
</evidence>
<dbReference type="STRING" id="329046.A0A1Y2CGK3"/>
<organism evidence="7 8">
    <name type="scientific">Rhizoclosmatium globosum</name>
    <dbReference type="NCBI Taxonomy" id="329046"/>
    <lineage>
        <taxon>Eukaryota</taxon>
        <taxon>Fungi</taxon>
        <taxon>Fungi incertae sedis</taxon>
        <taxon>Chytridiomycota</taxon>
        <taxon>Chytridiomycota incertae sedis</taxon>
        <taxon>Chytridiomycetes</taxon>
        <taxon>Chytridiales</taxon>
        <taxon>Chytriomycetaceae</taxon>
        <taxon>Rhizoclosmatium</taxon>
    </lineage>
</organism>
<feature type="transmembrane region" description="Helical" evidence="6">
    <location>
        <begin position="80"/>
        <end position="98"/>
    </location>
</feature>
<dbReference type="InterPro" id="IPR048254">
    <property type="entry name" value="CDP_ALCOHOL_P_TRANSF_CS"/>
</dbReference>
<evidence type="ECO:0000313" key="7">
    <source>
        <dbReference type="EMBL" id="ORY46142.1"/>
    </source>
</evidence>
<proteinExistence type="inferred from homology"/>
<protein>
    <submittedName>
        <fullName evidence="7">Choline/ethanolaminephosphotransferase</fullName>
    </submittedName>
</protein>
<keyword evidence="8" id="KW-1185">Reference proteome</keyword>
<dbReference type="AlphaFoldDB" id="A0A1Y2CGK3"/>
<comment type="similarity">
    <text evidence="2 5">Belongs to the CDP-alcohol phosphatidyltransferase class-I family.</text>
</comment>
<dbReference type="PIRSF" id="PIRSF015665">
    <property type="entry name" value="CHOPT"/>
    <property type="match status" value="1"/>
</dbReference>
<evidence type="ECO:0000256" key="5">
    <source>
        <dbReference type="RuleBase" id="RU003750"/>
    </source>
</evidence>
<gene>
    <name evidence="7" type="ORF">BCR33DRAFT_716134</name>
</gene>
<dbReference type="OrthoDB" id="196717at2759"/>
<evidence type="ECO:0000256" key="2">
    <source>
        <dbReference type="ARBA" id="ARBA00010441"/>
    </source>
</evidence>
<feature type="transmembrane region" description="Helical" evidence="6">
    <location>
        <begin position="255"/>
        <end position="275"/>
    </location>
</feature>
<dbReference type="PANTHER" id="PTHR10414:SF37">
    <property type="entry name" value="BB IN A BOXCAR, ISOFORM C"/>
    <property type="match status" value="1"/>
</dbReference>
<dbReference type="PANTHER" id="PTHR10414">
    <property type="entry name" value="ETHANOLAMINEPHOSPHOTRANSFERASE"/>
    <property type="match status" value="1"/>
</dbReference>